<sequence length="70" mass="6791">MNPTLRHHHSPQDRIGAGALNPSATERVGIVVNGKVGVGEDLSGLPRGDDGAGVLGRDGGGLDGAAGGGP</sequence>
<feature type="region of interest" description="Disordered" evidence="1">
    <location>
        <begin position="1"/>
        <end position="24"/>
    </location>
</feature>
<accession>A0AAU1U6L9</accession>
<proteinExistence type="predicted"/>
<protein>
    <submittedName>
        <fullName evidence="2">Uncharacterized protein</fullName>
    </submittedName>
</protein>
<dbReference type="AlphaFoldDB" id="A0AAU1U6L9"/>
<feature type="region of interest" description="Disordered" evidence="1">
    <location>
        <begin position="37"/>
        <end position="70"/>
    </location>
</feature>
<reference evidence="2" key="1">
    <citation type="submission" date="2022-10" db="EMBL/GenBank/DDBJ databases">
        <title>The complete genomes of actinobacterial strains from the NBC collection.</title>
        <authorList>
            <person name="Joergensen T.S."/>
            <person name="Alvarez Arevalo M."/>
            <person name="Sterndorff E.B."/>
            <person name="Faurdal D."/>
            <person name="Vuksanovic O."/>
            <person name="Mourched A.-S."/>
            <person name="Charusanti P."/>
            <person name="Shaw S."/>
            <person name="Blin K."/>
            <person name="Weber T."/>
        </authorList>
    </citation>
    <scope>NUCLEOTIDE SEQUENCE</scope>
    <source>
        <strain evidence="2">NBC_00119</strain>
    </source>
</reference>
<dbReference type="EMBL" id="CP108195">
    <property type="protein sequence ID" value="WTS12244.1"/>
    <property type="molecule type" value="Genomic_DNA"/>
</dbReference>
<evidence type="ECO:0000313" key="2">
    <source>
        <dbReference type="EMBL" id="WTS12244.1"/>
    </source>
</evidence>
<gene>
    <name evidence="2" type="ORF">OHU69_15085</name>
</gene>
<feature type="compositionally biased region" description="Gly residues" evidence="1">
    <location>
        <begin position="51"/>
        <end position="70"/>
    </location>
</feature>
<evidence type="ECO:0000256" key="1">
    <source>
        <dbReference type="SAM" id="MobiDB-lite"/>
    </source>
</evidence>
<name>A0AAU1U6L9_9ACTN</name>
<organism evidence="2">
    <name type="scientific">Streptomyces sp. NBC_00119</name>
    <dbReference type="NCBI Taxonomy" id="2975659"/>
    <lineage>
        <taxon>Bacteria</taxon>
        <taxon>Bacillati</taxon>
        <taxon>Actinomycetota</taxon>
        <taxon>Actinomycetes</taxon>
        <taxon>Kitasatosporales</taxon>
        <taxon>Streptomycetaceae</taxon>
        <taxon>Streptomyces</taxon>
    </lineage>
</organism>